<feature type="transmembrane region" description="Helical" evidence="1">
    <location>
        <begin position="270"/>
        <end position="293"/>
    </location>
</feature>
<accession>E3LL11</accession>
<evidence type="ECO:0000313" key="2">
    <source>
        <dbReference type="EMBL" id="EFP00351.1"/>
    </source>
</evidence>
<dbReference type="SUPFAM" id="SSF81321">
    <property type="entry name" value="Family A G protein-coupled receptor-like"/>
    <property type="match status" value="1"/>
</dbReference>
<feature type="transmembrane region" description="Helical" evidence="1">
    <location>
        <begin position="165"/>
        <end position="184"/>
    </location>
</feature>
<keyword evidence="1" id="KW-0812">Transmembrane</keyword>
<dbReference type="AlphaFoldDB" id="E3LL11"/>
<evidence type="ECO:0000313" key="3">
    <source>
        <dbReference type="Proteomes" id="UP000008281"/>
    </source>
</evidence>
<name>E3LL11_CAERE</name>
<reference evidence="2" key="1">
    <citation type="submission" date="2007-07" db="EMBL/GenBank/DDBJ databases">
        <title>PCAP assembly of the Caenorhabditis remanei genome.</title>
        <authorList>
            <consortium name="The Caenorhabditis remanei Sequencing Consortium"/>
            <person name="Wilson R.K."/>
        </authorList>
    </citation>
    <scope>NUCLEOTIDE SEQUENCE [LARGE SCALE GENOMIC DNA]</scope>
    <source>
        <strain evidence="2">PB4641</strain>
    </source>
</reference>
<keyword evidence="1" id="KW-1133">Transmembrane helix</keyword>
<feature type="transmembrane region" description="Helical" evidence="1">
    <location>
        <begin position="223"/>
        <end position="250"/>
    </location>
</feature>
<dbReference type="eggNOG" id="ENOG502RVKV">
    <property type="taxonomic scope" value="Eukaryota"/>
</dbReference>
<gene>
    <name evidence="2" type="ORF">CRE_18675</name>
</gene>
<dbReference type="PANTHER" id="PTHR22941:SF33">
    <property type="entry name" value="SERPENTINE RECEPTOR, CLASS H"/>
    <property type="match status" value="1"/>
</dbReference>
<proteinExistence type="predicted"/>
<feature type="transmembrane region" description="Helical" evidence="1">
    <location>
        <begin position="125"/>
        <end position="145"/>
    </location>
</feature>
<keyword evidence="3" id="KW-1185">Reference proteome</keyword>
<feature type="transmembrane region" description="Helical" evidence="1">
    <location>
        <begin position="299"/>
        <end position="327"/>
    </location>
</feature>
<dbReference type="PANTHER" id="PTHR22941">
    <property type="entry name" value="SERPENTINE RECEPTOR"/>
    <property type="match status" value="1"/>
</dbReference>
<organism evidence="3">
    <name type="scientific">Caenorhabditis remanei</name>
    <name type="common">Caenorhabditis vulgaris</name>
    <dbReference type="NCBI Taxonomy" id="31234"/>
    <lineage>
        <taxon>Eukaryota</taxon>
        <taxon>Metazoa</taxon>
        <taxon>Ecdysozoa</taxon>
        <taxon>Nematoda</taxon>
        <taxon>Chromadorea</taxon>
        <taxon>Rhabditida</taxon>
        <taxon>Rhabditina</taxon>
        <taxon>Rhabditomorpha</taxon>
        <taxon>Rhabditoidea</taxon>
        <taxon>Rhabditidae</taxon>
        <taxon>Peloderinae</taxon>
        <taxon>Caenorhabditis</taxon>
    </lineage>
</organism>
<keyword evidence="1" id="KW-0472">Membrane</keyword>
<dbReference type="EMBL" id="DS268410">
    <property type="protein sequence ID" value="EFP00351.1"/>
    <property type="molecule type" value="Genomic_DNA"/>
</dbReference>
<dbReference type="Pfam" id="PF10318">
    <property type="entry name" value="7TM_GPCR_Srh"/>
    <property type="match status" value="1"/>
</dbReference>
<dbReference type="InParanoid" id="E3LL11"/>
<evidence type="ECO:0000256" key="1">
    <source>
        <dbReference type="SAM" id="Phobius"/>
    </source>
</evidence>
<dbReference type="InterPro" id="IPR053220">
    <property type="entry name" value="Nematode_rcpt-like_serp_H"/>
</dbReference>
<dbReference type="OrthoDB" id="5800592at2759"/>
<protein>
    <recommendedName>
        <fullName evidence="4">Serpentine Receptor, class H</fullName>
    </recommendedName>
</protein>
<dbReference type="OMA" id="DHYWQFA"/>
<sequence length="369" mass="42408">MATQQEIDILLAEPTNFTYDQYSLIGSSCQHIHIPRITENEFLLYLHLITFISTIFTLFAVYCIIFHSSHSMGQFKWCLLNLQSWTYITDFTLSSLTAPRFFFPIIGGRPLGILINLGMSVPLQIYFGFGCFGVMVASVTFLFLYRHQVTVNPDSLFNFNRPFQIAVMVLNYLIYINTTLPALFTSPESQVATKIDIMRTERCPPKDILHADSFVLQKSITLLFPYFCFLVIFVGAQCGLMALHCSWILFFSTLTRKLSKRTRRMQVKFLFALLAQIAIPTTLCYCPIFYYAITTLIDHYWQFANDLCVLIISTHGLISATCVLLFYDCYRHHLISLLCFRSFRKSALTTGITSRNSIIMTNFNVTVMT</sequence>
<feature type="transmembrane region" description="Helical" evidence="1">
    <location>
        <begin position="42"/>
        <end position="66"/>
    </location>
</feature>
<dbReference type="HOGENOM" id="CLU_042960_1_1_1"/>
<evidence type="ECO:0008006" key="4">
    <source>
        <dbReference type="Google" id="ProtNLM"/>
    </source>
</evidence>
<dbReference type="Proteomes" id="UP000008281">
    <property type="component" value="Unassembled WGS sequence"/>
</dbReference>
<dbReference type="InterPro" id="IPR019422">
    <property type="entry name" value="7TM_GPCR_serpentine_rcpt_Srh"/>
</dbReference>